<evidence type="ECO:0000313" key="2">
    <source>
        <dbReference type="Proteomes" id="UP000245048"/>
    </source>
</evidence>
<accession>A0A2U1UYA8</accession>
<gene>
    <name evidence="1" type="ORF">CR165_22080</name>
</gene>
<keyword evidence="2" id="KW-1185">Reference proteome</keyword>
<name>A0A2U1UYA8_9PROT</name>
<organism evidence="1 2">
    <name type="scientific">Teichococcus aestuarii</name>
    <dbReference type="NCBI Taxonomy" id="568898"/>
    <lineage>
        <taxon>Bacteria</taxon>
        <taxon>Pseudomonadati</taxon>
        <taxon>Pseudomonadota</taxon>
        <taxon>Alphaproteobacteria</taxon>
        <taxon>Acetobacterales</taxon>
        <taxon>Roseomonadaceae</taxon>
        <taxon>Roseomonas</taxon>
    </lineage>
</organism>
<dbReference type="EMBL" id="PDOA01000028">
    <property type="protein sequence ID" value="PWC26634.1"/>
    <property type="molecule type" value="Genomic_DNA"/>
</dbReference>
<sequence>MEALLDAYAAILDKGGLAAPGDTLPTAEAAPRIWFWSPGEGAAHWNELYERGLMAVGWDALGDLRQYATPTAMLEALAEAYPRDGQPSNDARACYDFAHAIRPGDIVFAKRGRGTIVGHGEVVGDYAYDPSRAALQNVRAVR</sequence>
<protein>
    <submittedName>
        <fullName evidence="1">Uncharacterized protein</fullName>
    </submittedName>
</protein>
<dbReference type="AlphaFoldDB" id="A0A2U1UYA8"/>
<comment type="caution">
    <text evidence="1">The sequence shown here is derived from an EMBL/GenBank/DDBJ whole genome shotgun (WGS) entry which is preliminary data.</text>
</comment>
<evidence type="ECO:0000313" key="1">
    <source>
        <dbReference type="EMBL" id="PWC26634.1"/>
    </source>
</evidence>
<reference evidence="2" key="1">
    <citation type="submission" date="2017-10" db="EMBL/GenBank/DDBJ databases">
        <authorList>
            <person name="Toshchakov S.V."/>
            <person name="Goeva M.A."/>
        </authorList>
    </citation>
    <scope>NUCLEOTIDE SEQUENCE [LARGE SCALE GENOMIC DNA]</scope>
    <source>
        <strain evidence="2">JR1/69-1-13</strain>
    </source>
</reference>
<dbReference type="Proteomes" id="UP000245048">
    <property type="component" value="Unassembled WGS sequence"/>
</dbReference>
<proteinExistence type="predicted"/>